<keyword evidence="6 8" id="KW-1133">Transmembrane helix</keyword>
<reference evidence="9 10" key="1">
    <citation type="submission" date="2021-03" db="EMBL/GenBank/DDBJ databases">
        <title>Whole genome sequence of Agrobacterium sp. strain Rnr.</title>
        <authorList>
            <person name="Mafakheri H."/>
            <person name="Taghavi S.M."/>
            <person name="Nemanja K."/>
            <person name="Osdaghi E."/>
        </authorList>
    </citation>
    <scope>NUCLEOTIDE SEQUENCE [LARGE SCALE GENOMIC DNA]</scope>
    <source>
        <strain evidence="9 10">Rnr</strain>
    </source>
</reference>
<dbReference type="Proteomes" id="UP000664699">
    <property type="component" value="Unassembled WGS sequence"/>
</dbReference>
<evidence type="ECO:0000313" key="10">
    <source>
        <dbReference type="Proteomes" id="UP000664699"/>
    </source>
</evidence>
<keyword evidence="10" id="KW-1185">Reference proteome</keyword>
<keyword evidence="5 8" id="KW-0812">Transmembrane</keyword>
<keyword evidence="7 8" id="KW-0472">Membrane</keyword>
<gene>
    <name evidence="9" type="ORF">JZX89_25255</name>
</gene>
<evidence type="ECO:0000256" key="3">
    <source>
        <dbReference type="ARBA" id="ARBA00022448"/>
    </source>
</evidence>
<dbReference type="InterPro" id="IPR038665">
    <property type="entry name" value="Voltage-dep_anion_channel_sf"/>
</dbReference>
<sequence length="140" mass="15587">MLSVENLWSGVAPLKDLRRPLELIRQFTPNWFAAVMGTRIVALALNEFVLTVPALRNIAFGLWLLNSVVFIPMLVIYAARWILFFQEAKQIFDHSVVTMYFGCIPMALATVINGLSLPLPRLALTRGRMLGLALSPGGCE</sequence>
<feature type="transmembrane region" description="Helical" evidence="8">
    <location>
        <begin position="97"/>
        <end position="119"/>
    </location>
</feature>
<comment type="similarity">
    <text evidence="2">Belongs to the tellurite-resistance/dicarboxylate transporter (TDT) family.</text>
</comment>
<evidence type="ECO:0000256" key="6">
    <source>
        <dbReference type="ARBA" id="ARBA00022989"/>
    </source>
</evidence>
<feature type="transmembrane region" description="Helical" evidence="8">
    <location>
        <begin position="62"/>
        <end position="85"/>
    </location>
</feature>
<evidence type="ECO:0000256" key="4">
    <source>
        <dbReference type="ARBA" id="ARBA00022475"/>
    </source>
</evidence>
<protein>
    <submittedName>
        <fullName evidence="9">Uncharacterized protein</fullName>
    </submittedName>
</protein>
<evidence type="ECO:0000256" key="7">
    <source>
        <dbReference type="ARBA" id="ARBA00023136"/>
    </source>
</evidence>
<evidence type="ECO:0000256" key="1">
    <source>
        <dbReference type="ARBA" id="ARBA00004651"/>
    </source>
</evidence>
<evidence type="ECO:0000313" key="9">
    <source>
        <dbReference type="EMBL" id="MBO0134055.1"/>
    </source>
</evidence>
<comment type="caution">
    <text evidence="9">The sequence shown here is derived from an EMBL/GenBank/DDBJ whole genome shotgun (WGS) entry which is preliminary data.</text>
</comment>
<keyword evidence="3" id="KW-0813">Transport</keyword>
<name>A0ABS3EPX9_9HYPH</name>
<dbReference type="Pfam" id="PF03595">
    <property type="entry name" value="SLAC1"/>
    <property type="match status" value="1"/>
</dbReference>
<dbReference type="RefSeq" id="WP_207135714.1">
    <property type="nucleotide sequence ID" value="NZ_JAFLNA010000018.1"/>
</dbReference>
<feature type="transmembrane region" description="Helical" evidence="8">
    <location>
        <begin position="31"/>
        <end position="50"/>
    </location>
</feature>
<dbReference type="InterPro" id="IPR051629">
    <property type="entry name" value="Sulfite_efflux_TDT"/>
</dbReference>
<dbReference type="EMBL" id="JAFLNA010000018">
    <property type="protein sequence ID" value="MBO0134055.1"/>
    <property type="molecule type" value="Genomic_DNA"/>
</dbReference>
<dbReference type="Gene3D" id="1.50.10.150">
    <property type="entry name" value="Voltage-dependent anion channel"/>
    <property type="match status" value="1"/>
</dbReference>
<accession>A0ABS3EPX9</accession>
<dbReference type="PANTHER" id="PTHR31686:SF1">
    <property type="entry name" value="SULFITE EFFLUX PUMP SSU1"/>
    <property type="match status" value="1"/>
</dbReference>
<dbReference type="PANTHER" id="PTHR31686">
    <property type="match status" value="1"/>
</dbReference>
<proteinExistence type="inferred from homology"/>
<comment type="subcellular location">
    <subcellularLocation>
        <location evidence="1">Cell membrane</location>
        <topology evidence="1">Multi-pass membrane protein</topology>
    </subcellularLocation>
</comment>
<dbReference type="InterPro" id="IPR004695">
    <property type="entry name" value="SLAC1/Mae1/Ssu1/TehA"/>
</dbReference>
<evidence type="ECO:0000256" key="5">
    <source>
        <dbReference type="ARBA" id="ARBA00022692"/>
    </source>
</evidence>
<evidence type="ECO:0000256" key="2">
    <source>
        <dbReference type="ARBA" id="ARBA00008566"/>
    </source>
</evidence>
<keyword evidence="4" id="KW-1003">Cell membrane</keyword>
<evidence type="ECO:0000256" key="8">
    <source>
        <dbReference type="SAM" id="Phobius"/>
    </source>
</evidence>
<organism evidence="9 10">
    <name type="scientific">Agrobacterium burrii</name>
    <dbReference type="NCBI Taxonomy" id="2815339"/>
    <lineage>
        <taxon>Bacteria</taxon>
        <taxon>Pseudomonadati</taxon>
        <taxon>Pseudomonadota</taxon>
        <taxon>Alphaproteobacteria</taxon>
        <taxon>Hyphomicrobiales</taxon>
        <taxon>Rhizobiaceae</taxon>
        <taxon>Rhizobium/Agrobacterium group</taxon>
        <taxon>Agrobacterium</taxon>
        <taxon>Agrobacterium tumefaciens complex</taxon>
    </lineage>
</organism>